<reference evidence="1 3" key="1">
    <citation type="submission" date="2017-06" db="EMBL/GenBank/DDBJ databases">
        <title>Complete genome of Francisella adeliensis.</title>
        <authorList>
            <person name="Vallesi A."/>
            <person name="Sjodin A."/>
        </authorList>
    </citation>
    <scope>NUCLEOTIDE SEQUENCE [LARGE SCALE GENOMIC DNA]</scope>
    <source>
        <strain evidence="1 3">FDC440</strain>
    </source>
</reference>
<dbReference type="AlphaFoldDB" id="A0A2Z4XXN4"/>
<protein>
    <submittedName>
        <fullName evidence="1">DNA primase</fullName>
    </submittedName>
</protein>
<evidence type="ECO:0000313" key="1">
    <source>
        <dbReference type="EMBL" id="AXA33173.1"/>
    </source>
</evidence>
<keyword evidence="4" id="KW-1185">Reference proteome</keyword>
<proteinExistence type="predicted"/>
<reference evidence="2 4" key="2">
    <citation type="submission" date="2019-08" db="EMBL/GenBank/DDBJ databases">
        <title>Complete genome sequences of Francisella adeliensis (FSC1325 and FSC1326).</title>
        <authorList>
            <person name="Ohrman C."/>
            <person name="Uneklint I."/>
            <person name="Vallesi A."/>
            <person name="Karlsson L."/>
            <person name="Sjodin A."/>
        </authorList>
    </citation>
    <scope>NUCLEOTIDE SEQUENCE [LARGE SCALE GENOMIC DNA]</scope>
    <source>
        <strain evidence="2 4">FSC1325</strain>
    </source>
</reference>
<evidence type="ECO:0000313" key="2">
    <source>
        <dbReference type="EMBL" id="QIW11401.1"/>
    </source>
</evidence>
<gene>
    <name evidence="1" type="ORF">CDH04_01495</name>
    <name evidence="2" type="ORF">FZC43_01495</name>
</gene>
<accession>A0A2Z4XXN4</accession>
<dbReference type="Proteomes" id="UP000681131">
    <property type="component" value="Chromosome"/>
</dbReference>
<name>A0A2Z4XXN4_9GAMM</name>
<dbReference type="KEGG" id="fad:CDH04_01495"/>
<sequence>MNTSKFNGFVSDLGYSLPNNFNYSIGIGELKRFKDTNKNKHNVDLWLQNIDNNIFVFGDWKTGEKYNYIDNDNQYNSYEKRAYNSQVLQQQKKAEMQSKQELASKLESYYLSLSNADDNHPYLVAKGIKSHEAIKQDGNKLVIPCIGINEPFKAKLQSIQTILPNGFKQFYKGANAKDSFLILNKSTNEKFIFVEGLATGLSVLRFAQSQKVDRLYSIIVCFNCNGLKPIVSYFYSLYPEAELEIWADNDKSGVGLKKAQQVKEVFPSVYINPPPLTDEEKQNGLSDWNDYIPTIGEF</sequence>
<dbReference type="OrthoDB" id="5604131at2"/>
<dbReference type="EMBL" id="CP043424">
    <property type="protein sequence ID" value="QIW11401.1"/>
    <property type="molecule type" value="Genomic_DNA"/>
</dbReference>
<dbReference type="RefSeq" id="WP_112869346.1">
    <property type="nucleotide sequence ID" value="NZ_CP021781.1"/>
</dbReference>
<dbReference type="EMBL" id="CP021781">
    <property type="protein sequence ID" value="AXA33173.1"/>
    <property type="molecule type" value="Genomic_DNA"/>
</dbReference>
<dbReference type="Proteomes" id="UP000251120">
    <property type="component" value="Chromosome"/>
</dbReference>
<organism evidence="1 3">
    <name type="scientific">Francisella adeliensis</name>
    <dbReference type="NCBI Taxonomy" id="2007306"/>
    <lineage>
        <taxon>Bacteria</taxon>
        <taxon>Pseudomonadati</taxon>
        <taxon>Pseudomonadota</taxon>
        <taxon>Gammaproteobacteria</taxon>
        <taxon>Thiotrichales</taxon>
        <taxon>Francisellaceae</taxon>
        <taxon>Francisella</taxon>
    </lineage>
</organism>
<evidence type="ECO:0000313" key="4">
    <source>
        <dbReference type="Proteomes" id="UP000681131"/>
    </source>
</evidence>
<evidence type="ECO:0000313" key="3">
    <source>
        <dbReference type="Proteomes" id="UP000251120"/>
    </source>
</evidence>